<dbReference type="OMA" id="GRNPHFA"/>
<dbReference type="InterPro" id="IPR029068">
    <property type="entry name" value="Glyas_Bleomycin-R_OHBP_Dase"/>
</dbReference>
<dbReference type="GeneID" id="17297694"/>
<reference evidence="3" key="3">
    <citation type="submission" date="2015-06" db="UniProtKB">
        <authorList>
            <consortium name="EnsemblProtists"/>
        </authorList>
    </citation>
    <scope>IDENTIFICATION</scope>
</reference>
<organism evidence="2">
    <name type="scientific">Guillardia theta (strain CCMP2712)</name>
    <name type="common">Cryptophyte</name>
    <dbReference type="NCBI Taxonomy" id="905079"/>
    <lineage>
        <taxon>Eukaryota</taxon>
        <taxon>Cryptophyceae</taxon>
        <taxon>Pyrenomonadales</taxon>
        <taxon>Geminigeraceae</taxon>
        <taxon>Guillardia</taxon>
    </lineage>
</organism>
<dbReference type="Gene3D" id="3.10.180.10">
    <property type="entry name" value="2,3-Dihydroxybiphenyl 1,2-Dioxygenase, domain 1"/>
    <property type="match status" value="1"/>
</dbReference>
<reference evidence="4" key="2">
    <citation type="submission" date="2012-11" db="EMBL/GenBank/DDBJ databases">
        <authorList>
            <person name="Kuo A."/>
            <person name="Curtis B.A."/>
            <person name="Tanifuji G."/>
            <person name="Burki F."/>
            <person name="Gruber A."/>
            <person name="Irimia M."/>
            <person name="Maruyama S."/>
            <person name="Arias M.C."/>
            <person name="Ball S.G."/>
            <person name="Gile G.H."/>
            <person name="Hirakawa Y."/>
            <person name="Hopkins J.F."/>
            <person name="Rensing S.A."/>
            <person name="Schmutz J."/>
            <person name="Symeonidi A."/>
            <person name="Elias M."/>
            <person name="Eveleigh R.J."/>
            <person name="Herman E.K."/>
            <person name="Klute M.J."/>
            <person name="Nakayama T."/>
            <person name="Obornik M."/>
            <person name="Reyes-Prieto A."/>
            <person name="Armbrust E.V."/>
            <person name="Aves S.J."/>
            <person name="Beiko R.G."/>
            <person name="Coutinho P."/>
            <person name="Dacks J.B."/>
            <person name="Durnford D.G."/>
            <person name="Fast N.M."/>
            <person name="Green B.R."/>
            <person name="Grisdale C."/>
            <person name="Hempe F."/>
            <person name="Henrissat B."/>
            <person name="Hoppner M.P."/>
            <person name="Ishida K.-I."/>
            <person name="Kim E."/>
            <person name="Koreny L."/>
            <person name="Kroth P.G."/>
            <person name="Liu Y."/>
            <person name="Malik S.-B."/>
            <person name="Maier U.G."/>
            <person name="McRose D."/>
            <person name="Mock T."/>
            <person name="Neilson J.A."/>
            <person name="Onodera N.T."/>
            <person name="Poole A.M."/>
            <person name="Pritham E.J."/>
            <person name="Richards T.A."/>
            <person name="Rocap G."/>
            <person name="Roy S.W."/>
            <person name="Sarai C."/>
            <person name="Schaack S."/>
            <person name="Shirato S."/>
            <person name="Slamovits C.H."/>
            <person name="Spencer D.F."/>
            <person name="Suzuki S."/>
            <person name="Worden A.Z."/>
            <person name="Zauner S."/>
            <person name="Barry K."/>
            <person name="Bell C."/>
            <person name="Bharti A.K."/>
            <person name="Crow J.A."/>
            <person name="Grimwood J."/>
            <person name="Kramer R."/>
            <person name="Lindquist E."/>
            <person name="Lucas S."/>
            <person name="Salamov A."/>
            <person name="McFadden G.I."/>
            <person name="Lane C.E."/>
            <person name="Keeling P.J."/>
            <person name="Gray M.W."/>
            <person name="Grigoriev I.V."/>
            <person name="Archibald J.M."/>
        </authorList>
    </citation>
    <scope>NUCLEOTIDE SEQUENCE</scope>
    <source>
        <strain evidence="4">CCMP2712</strain>
    </source>
</reference>
<keyword evidence="4" id="KW-1185">Reference proteome</keyword>
<dbReference type="HOGENOM" id="CLU_046006_12_4_1"/>
<dbReference type="STRING" id="905079.L1IY03"/>
<evidence type="ECO:0000313" key="3">
    <source>
        <dbReference type="EnsemblProtists" id="EKX41153"/>
    </source>
</evidence>
<dbReference type="AlphaFoldDB" id="L1IY03"/>
<dbReference type="InterPro" id="IPR037523">
    <property type="entry name" value="VOC_core"/>
</dbReference>
<name>L1IY03_GUITC</name>
<dbReference type="Proteomes" id="UP000011087">
    <property type="component" value="Unassembled WGS sequence"/>
</dbReference>
<dbReference type="EMBL" id="JH993026">
    <property type="protein sequence ID" value="EKX41153.1"/>
    <property type="molecule type" value="Genomic_DNA"/>
</dbReference>
<dbReference type="PaxDb" id="55529-EKX41153"/>
<evidence type="ECO:0000313" key="2">
    <source>
        <dbReference type="EMBL" id="EKX41153.1"/>
    </source>
</evidence>
<dbReference type="KEGG" id="gtt:GUITHDRAFT_112889"/>
<dbReference type="eggNOG" id="ENOG502RKPE">
    <property type="taxonomic scope" value="Eukaryota"/>
</dbReference>
<dbReference type="PANTHER" id="PTHR21366:SF22">
    <property type="entry name" value="VOC DOMAIN-CONTAINING PROTEIN"/>
    <property type="match status" value="1"/>
</dbReference>
<dbReference type="OrthoDB" id="5371818at2759"/>
<sequence length="129" mass="14257">MSSGEEGVQEEVGYLSLQHAGVLVDDVERSLKFYTQVLGMKDESHMRAFVGCGDSQIHLMQLPSLDPKVGRPEHGGRDRHVAVTVGDLTPLLKRLEKHGVAYTMSKSGRRAAFCRDVDSNAIEFVEEKS</sequence>
<accession>L1IY03</accession>
<gene>
    <name evidence="2" type="ORF">GUITHDRAFT_112889</name>
</gene>
<evidence type="ECO:0000259" key="1">
    <source>
        <dbReference type="PROSITE" id="PS51819"/>
    </source>
</evidence>
<feature type="domain" description="VOC" evidence="1">
    <location>
        <begin position="16"/>
        <end position="127"/>
    </location>
</feature>
<dbReference type="SUPFAM" id="SSF54593">
    <property type="entry name" value="Glyoxalase/Bleomycin resistance protein/Dihydroxybiphenyl dioxygenase"/>
    <property type="match status" value="1"/>
</dbReference>
<protein>
    <recommendedName>
        <fullName evidence="1">VOC domain-containing protein</fullName>
    </recommendedName>
</protein>
<dbReference type="PANTHER" id="PTHR21366">
    <property type="entry name" value="GLYOXALASE FAMILY PROTEIN"/>
    <property type="match status" value="1"/>
</dbReference>
<evidence type="ECO:0000313" key="4">
    <source>
        <dbReference type="Proteomes" id="UP000011087"/>
    </source>
</evidence>
<dbReference type="InterPro" id="IPR050383">
    <property type="entry name" value="GlyoxalaseI/FosfomycinResist"/>
</dbReference>
<proteinExistence type="predicted"/>
<dbReference type="EnsemblProtists" id="EKX41153">
    <property type="protein sequence ID" value="EKX41153"/>
    <property type="gene ID" value="GUITHDRAFT_112889"/>
</dbReference>
<reference evidence="2 4" key="1">
    <citation type="journal article" date="2012" name="Nature">
        <title>Algal genomes reveal evolutionary mosaicism and the fate of nucleomorphs.</title>
        <authorList>
            <consortium name="DOE Joint Genome Institute"/>
            <person name="Curtis B.A."/>
            <person name="Tanifuji G."/>
            <person name="Burki F."/>
            <person name="Gruber A."/>
            <person name="Irimia M."/>
            <person name="Maruyama S."/>
            <person name="Arias M.C."/>
            <person name="Ball S.G."/>
            <person name="Gile G.H."/>
            <person name="Hirakawa Y."/>
            <person name="Hopkins J.F."/>
            <person name="Kuo A."/>
            <person name="Rensing S.A."/>
            <person name="Schmutz J."/>
            <person name="Symeonidi A."/>
            <person name="Elias M."/>
            <person name="Eveleigh R.J."/>
            <person name="Herman E.K."/>
            <person name="Klute M.J."/>
            <person name="Nakayama T."/>
            <person name="Obornik M."/>
            <person name="Reyes-Prieto A."/>
            <person name="Armbrust E.V."/>
            <person name="Aves S.J."/>
            <person name="Beiko R.G."/>
            <person name="Coutinho P."/>
            <person name="Dacks J.B."/>
            <person name="Durnford D.G."/>
            <person name="Fast N.M."/>
            <person name="Green B.R."/>
            <person name="Grisdale C.J."/>
            <person name="Hempel F."/>
            <person name="Henrissat B."/>
            <person name="Hoppner M.P."/>
            <person name="Ishida K."/>
            <person name="Kim E."/>
            <person name="Koreny L."/>
            <person name="Kroth P.G."/>
            <person name="Liu Y."/>
            <person name="Malik S.B."/>
            <person name="Maier U.G."/>
            <person name="McRose D."/>
            <person name="Mock T."/>
            <person name="Neilson J.A."/>
            <person name="Onodera N.T."/>
            <person name="Poole A.M."/>
            <person name="Pritham E.J."/>
            <person name="Richards T.A."/>
            <person name="Rocap G."/>
            <person name="Roy S.W."/>
            <person name="Sarai C."/>
            <person name="Schaack S."/>
            <person name="Shirato S."/>
            <person name="Slamovits C.H."/>
            <person name="Spencer D.F."/>
            <person name="Suzuki S."/>
            <person name="Worden A.Z."/>
            <person name="Zauner S."/>
            <person name="Barry K."/>
            <person name="Bell C."/>
            <person name="Bharti A.K."/>
            <person name="Crow J.A."/>
            <person name="Grimwood J."/>
            <person name="Kramer R."/>
            <person name="Lindquist E."/>
            <person name="Lucas S."/>
            <person name="Salamov A."/>
            <person name="McFadden G.I."/>
            <person name="Lane C.E."/>
            <person name="Keeling P.J."/>
            <person name="Gray M.W."/>
            <person name="Grigoriev I.V."/>
            <person name="Archibald J.M."/>
        </authorList>
    </citation>
    <scope>NUCLEOTIDE SEQUENCE</scope>
    <source>
        <strain evidence="2 4">CCMP2712</strain>
    </source>
</reference>
<dbReference type="Pfam" id="PF00903">
    <property type="entry name" value="Glyoxalase"/>
    <property type="match status" value="1"/>
</dbReference>
<dbReference type="RefSeq" id="XP_005828133.1">
    <property type="nucleotide sequence ID" value="XM_005828076.1"/>
</dbReference>
<dbReference type="InterPro" id="IPR004360">
    <property type="entry name" value="Glyas_Fos-R_dOase_dom"/>
</dbReference>
<dbReference type="PROSITE" id="PS51819">
    <property type="entry name" value="VOC"/>
    <property type="match status" value="1"/>
</dbReference>